<gene>
    <name evidence="5" type="ORF">SAMN04488056_101374</name>
</gene>
<sequence>MNLKELSNKLNLSQTTVSRALNGYPEVGEKTRARVIEAARKYNYHPSYSAKRLAMGKSHAVAHVVPQSPQHSMINPHFSDFIAGAGSTYAKFGFEMLISVVPYDEQEKCYRELARSKRVDGVIVHGPYKEDPRIGLLQSLQLPFVVHGRTEESNIDYSWLDVNNRSSFKRATNFLLDLGHERIALLNGIEEMDFAYRRRLGYEAALTQRGIEVDSGLIFSSDMIEPYGYDVTKSLLQRENAPTGLVTSSVLTALGVVRAAQECGLQIGKDLSVVTFDDELSFLQYPGVPLFTSVRSSIMNAGRRLAEILLDQIDNPDKPPVQELWETDLVVGQSTGPRRV</sequence>
<dbReference type="PANTHER" id="PTHR30146">
    <property type="entry name" value="LACI-RELATED TRANSCRIPTIONAL REPRESSOR"/>
    <property type="match status" value="1"/>
</dbReference>
<dbReference type="Gene3D" id="3.40.50.2300">
    <property type="match status" value="2"/>
</dbReference>
<dbReference type="AlphaFoldDB" id="A0A1I5A6V1"/>
<proteinExistence type="predicted"/>
<dbReference type="SUPFAM" id="SSF53822">
    <property type="entry name" value="Periplasmic binding protein-like I"/>
    <property type="match status" value="1"/>
</dbReference>
<keyword evidence="2" id="KW-0238">DNA-binding</keyword>
<accession>A0A1I5A6V1</accession>
<dbReference type="STRING" id="655353.SAMN04488056_101374"/>
<dbReference type="InterPro" id="IPR028082">
    <property type="entry name" value="Peripla_BP_I"/>
</dbReference>
<dbReference type="InterPro" id="IPR000843">
    <property type="entry name" value="HTH_LacI"/>
</dbReference>
<dbReference type="RefSeq" id="WP_090068259.1">
    <property type="nucleotide sequence ID" value="NZ_FOVR01000001.1"/>
</dbReference>
<dbReference type="PANTHER" id="PTHR30146:SF109">
    <property type="entry name" value="HTH-TYPE TRANSCRIPTIONAL REGULATOR GALS"/>
    <property type="match status" value="1"/>
</dbReference>
<keyword evidence="3" id="KW-0804">Transcription</keyword>
<dbReference type="SUPFAM" id="SSF47413">
    <property type="entry name" value="lambda repressor-like DNA-binding domains"/>
    <property type="match status" value="1"/>
</dbReference>
<protein>
    <submittedName>
        <fullName evidence="5">Transcriptional regulator, LacI family</fullName>
    </submittedName>
</protein>
<evidence type="ECO:0000256" key="2">
    <source>
        <dbReference type="ARBA" id="ARBA00023125"/>
    </source>
</evidence>
<evidence type="ECO:0000256" key="3">
    <source>
        <dbReference type="ARBA" id="ARBA00023163"/>
    </source>
</evidence>
<name>A0A1I5A6V1_9HYPH</name>
<dbReference type="Proteomes" id="UP000199236">
    <property type="component" value="Unassembled WGS sequence"/>
</dbReference>
<keyword evidence="1" id="KW-0805">Transcription regulation</keyword>
<evidence type="ECO:0000313" key="6">
    <source>
        <dbReference type="Proteomes" id="UP000199236"/>
    </source>
</evidence>
<organism evidence="5 6">
    <name type="scientific">Cohaesibacter marisflavi</name>
    <dbReference type="NCBI Taxonomy" id="655353"/>
    <lineage>
        <taxon>Bacteria</taxon>
        <taxon>Pseudomonadati</taxon>
        <taxon>Pseudomonadota</taxon>
        <taxon>Alphaproteobacteria</taxon>
        <taxon>Hyphomicrobiales</taxon>
        <taxon>Cohaesibacteraceae</taxon>
    </lineage>
</organism>
<dbReference type="GO" id="GO:0000976">
    <property type="term" value="F:transcription cis-regulatory region binding"/>
    <property type="evidence" value="ECO:0007669"/>
    <property type="project" value="TreeGrafter"/>
</dbReference>
<dbReference type="GO" id="GO:0003700">
    <property type="term" value="F:DNA-binding transcription factor activity"/>
    <property type="evidence" value="ECO:0007669"/>
    <property type="project" value="TreeGrafter"/>
</dbReference>
<dbReference type="CDD" id="cd01392">
    <property type="entry name" value="HTH_LacI"/>
    <property type="match status" value="1"/>
</dbReference>
<dbReference type="Gene3D" id="1.10.260.40">
    <property type="entry name" value="lambda repressor-like DNA-binding domains"/>
    <property type="match status" value="1"/>
</dbReference>
<dbReference type="SMART" id="SM00354">
    <property type="entry name" value="HTH_LACI"/>
    <property type="match status" value="1"/>
</dbReference>
<reference evidence="5 6" key="1">
    <citation type="submission" date="2016-10" db="EMBL/GenBank/DDBJ databases">
        <authorList>
            <person name="de Groot N.N."/>
        </authorList>
    </citation>
    <scope>NUCLEOTIDE SEQUENCE [LARGE SCALE GENOMIC DNA]</scope>
    <source>
        <strain evidence="5 6">CGMCC 1.9157</strain>
    </source>
</reference>
<dbReference type="InterPro" id="IPR046335">
    <property type="entry name" value="LacI/GalR-like_sensor"/>
</dbReference>
<dbReference type="PROSITE" id="PS50932">
    <property type="entry name" value="HTH_LACI_2"/>
    <property type="match status" value="1"/>
</dbReference>
<evidence type="ECO:0000259" key="4">
    <source>
        <dbReference type="PROSITE" id="PS50932"/>
    </source>
</evidence>
<dbReference type="Pfam" id="PF13377">
    <property type="entry name" value="Peripla_BP_3"/>
    <property type="match status" value="1"/>
</dbReference>
<dbReference type="OrthoDB" id="234496at2"/>
<dbReference type="InterPro" id="IPR010982">
    <property type="entry name" value="Lambda_DNA-bd_dom_sf"/>
</dbReference>
<evidence type="ECO:0000256" key="1">
    <source>
        <dbReference type="ARBA" id="ARBA00023015"/>
    </source>
</evidence>
<feature type="domain" description="HTH lacI-type" evidence="4">
    <location>
        <begin position="1"/>
        <end position="55"/>
    </location>
</feature>
<dbReference type="EMBL" id="FOVR01000001">
    <property type="protein sequence ID" value="SFN58164.1"/>
    <property type="molecule type" value="Genomic_DNA"/>
</dbReference>
<dbReference type="CDD" id="cd20010">
    <property type="entry name" value="PBP1_AglR-like"/>
    <property type="match status" value="1"/>
</dbReference>
<dbReference type="Pfam" id="PF00356">
    <property type="entry name" value="LacI"/>
    <property type="match status" value="1"/>
</dbReference>
<evidence type="ECO:0000313" key="5">
    <source>
        <dbReference type="EMBL" id="SFN58164.1"/>
    </source>
</evidence>
<keyword evidence="6" id="KW-1185">Reference proteome</keyword>